<comment type="caution">
    <text evidence="9">The sequence shown here is derived from an EMBL/GenBank/DDBJ whole genome shotgun (WGS) entry which is preliminary data.</text>
</comment>
<evidence type="ECO:0000259" key="8">
    <source>
        <dbReference type="PROSITE" id="PS51007"/>
    </source>
</evidence>
<organism evidence="9 10">
    <name type="scientific">Chitinivorax tropicus</name>
    <dbReference type="NCBI Taxonomy" id="714531"/>
    <lineage>
        <taxon>Bacteria</taxon>
        <taxon>Pseudomonadati</taxon>
        <taxon>Pseudomonadota</taxon>
        <taxon>Betaproteobacteria</taxon>
        <taxon>Chitinivorax</taxon>
    </lineage>
</organism>
<feature type="domain" description="Cytochrome c" evidence="8">
    <location>
        <begin position="25"/>
        <end position="110"/>
    </location>
</feature>
<proteinExistence type="predicted"/>
<evidence type="ECO:0000256" key="3">
    <source>
        <dbReference type="ARBA" id="ARBA00022723"/>
    </source>
</evidence>
<dbReference type="PROSITE" id="PS51007">
    <property type="entry name" value="CYTC"/>
    <property type="match status" value="1"/>
</dbReference>
<feature type="chain" id="PRO_5032536069" evidence="7">
    <location>
        <begin position="24"/>
        <end position="110"/>
    </location>
</feature>
<keyword evidence="10" id="KW-1185">Reference proteome</keyword>
<feature type="signal peptide" evidence="7">
    <location>
        <begin position="1"/>
        <end position="23"/>
    </location>
</feature>
<sequence length="110" mass="11399">MLMRTLLALAGVACLWLANPASASVDAAKAQDLLAKSGCVACHAKDKKLVGPSFQEIAKKYKGNAGAEAQLVKKVADGGSGVWGPVPMPPNKGKGSDADFKTMVQFILTQ</sequence>
<evidence type="ECO:0000256" key="5">
    <source>
        <dbReference type="ARBA" id="ARBA00023004"/>
    </source>
</evidence>
<feature type="binding site" description="covalent" evidence="6">
    <location>
        <position position="39"/>
    </location>
    <ligand>
        <name>heme c</name>
        <dbReference type="ChEBI" id="CHEBI:61717"/>
    </ligand>
</feature>
<dbReference type="GO" id="GO:0005506">
    <property type="term" value="F:iron ion binding"/>
    <property type="evidence" value="ECO:0007669"/>
    <property type="project" value="InterPro"/>
</dbReference>
<evidence type="ECO:0000256" key="2">
    <source>
        <dbReference type="ARBA" id="ARBA00022617"/>
    </source>
</evidence>
<name>A0A840MKW4_9PROT</name>
<keyword evidence="1" id="KW-0813">Transport</keyword>
<evidence type="ECO:0000256" key="1">
    <source>
        <dbReference type="ARBA" id="ARBA00022448"/>
    </source>
</evidence>
<dbReference type="InterPro" id="IPR002324">
    <property type="entry name" value="Cyt_c_ID"/>
</dbReference>
<keyword evidence="2 6" id="KW-0349">Heme</keyword>
<keyword evidence="5 6" id="KW-0408">Iron</keyword>
<accession>A0A840MKW4</accession>
<evidence type="ECO:0000313" key="10">
    <source>
        <dbReference type="Proteomes" id="UP000575898"/>
    </source>
</evidence>
<comment type="PTM">
    <text evidence="6">Binds 1 heme c group covalently per subunit.</text>
</comment>
<evidence type="ECO:0000256" key="4">
    <source>
        <dbReference type="ARBA" id="ARBA00022982"/>
    </source>
</evidence>
<dbReference type="InterPro" id="IPR036909">
    <property type="entry name" value="Cyt_c-like_dom_sf"/>
</dbReference>
<dbReference type="Pfam" id="PF00034">
    <property type="entry name" value="Cytochrom_C"/>
    <property type="match status" value="1"/>
</dbReference>
<keyword evidence="7" id="KW-0732">Signal</keyword>
<feature type="binding site" description="covalent" evidence="6">
    <location>
        <position position="88"/>
    </location>
    <ligand>
        <name>heme c</name>
        <dbReference type="ChEBI" id="CHEBI:61717"/>
    </ligand>
</feature>
<evidence type="ECO:0000256" key="7">
    <source>
        <dbReference type="SAM" id="SignalP"/>
    </source>
</evidence>
<dbReference type="Gene3D" id="1.10.760.10">
    <property type="entry name" value="Cytochrome c-like domain"/>
    <property type="match status" value="1"/>
</dbReference>
<dbReference type="GO" id="GO:0020037">
    <property type="term" value="F:heme binding"/>
    <property type="evidence" value="ECO:0007669"/>
    <property type="project" value="InterPro"/>
</dbReference>
<dbReference type="PRINTS" id="PR00606">
    <property type="entry name" value="CYTCHROMECID"/>
</dbReference>
<dbReference type="RefSeq" id="WP_425491363.1">
    <property type="nucleotide sequence ID" value="NZ_JACHHY010000007.1"/>
</dbReference>
<dbReference type="GO" id="GO:0009055">
    <property type="term" value="F:electron transfer activity"/>
    <property type="evidence" value="ECO:0007669"/>
    <property type="project" value="InterPro"/>
</dbReference>
<dbReference type="InterPro" id="IPR009056">
    <property type="entry name" value="Cyt_c-like_dom"/>
</dbReference>
<dbReference type="AlphaFoldDB" id="A0A840MKW4"/>
<dbReference type="EMBL" id="JACHHY010000007">
    <property type="protein sequence ID" value="MBB5018145.1"/>
    <property type="molecule type" value="Genomic_DNA"/>
</dbReference>
<dbReference type="Proteomes" id="UP000575898">
    <property type="component" value="Unassembled WGS sequence"/>
</dbReference>
<keyword evidence="3 6" id="KW-0479">Metal-binding</keyword>
<dbReference type="SUPFAM" id="SSF46626">
    <property type="entry name" value="Cytochrome c"/>
    <property type="match status" value="1"/>
</dbReference>
<feature type="binding site" description="covalent" evidence="6">
    <location>
        <position position="43"/>
    </location>
    <ligand>
        <name>heme c</name>
        <dbReference type="ChEBI" id="CHEBI:61717"/>
    </ligand>
</feature>
<evidence type="ECO:0000256" key="6">
    <source>
        <dbReference type="PIRSR" id="PIRSR602324-1"/>
    </source>
</evidence>
<keyword evidence="4" id="KW-0249">Electron transport</keyword>
<evidence type="ECO:0000313" key="9">
    <source>
        <dbReference type="EMBL" id="MBB5018145.1"/>
    </source>
</evidence>
<gene>
    <name evidence="9" type="ORF">HNQ59_001430</name>
</gene>
<reference evidence="9 10" key="1">
    <citation type="submission" date="2020-08" db="EMBL/GenBank/DDBJ databases">
        <title>Genomic Encyclopedia of Type Strains, Phase IV (KMG-IV): sequencing the most valuable type-strain genomes for metagenomic binning, comparative biology and taxonomic classification.</title>
        <authorList>
            <person name="Goeker M."/>
        </authorList>
    </citation>
    <scope>NUCLEOTIDE SEQUENCE [LARGE SCALE GENOMIC DNA]</scope>
    <source>
        <strain evidence="9 10">DSM 27165</strain>
    </source>
</reference>
<protein>
    <submittedName>
        <fullName evidence="9">Cytochrome c</fullName>
    </submittedName>
</protein>